<sequence length="199" mass="22494">MELPRSIKNKVFGGTGIPPRPVLKVEATPAAKGVPPIYNVSGLDQPIDRQINRVINAEFDDEDRLVISIWDPYATLKDRSVLIEVGRAVTTHEFELYEDPAYGCTLVVENPNKWLGQKDVQDVYDLVAKIYRQFYTAVLNSDNKKQALSMTIKPSESDKKKSLRSLNRRAGKEWEIAPDVVSSMDEVLLSEQLRKAYLS</sequence>
<gene>
    <name evidence="1" type="ORF">AbHVp038c</name>
</gene>
<accession>E0ADJ6</accession>
<evidence type="ECO:0000313" key="1">
    <source>
        <dbReference type="EMBL" id="ADL16669.1"/>
    </source>
</evidence>
<proteinExistence type="predicted"/>
<protein>
    <submittedName>
        <fullName evidence="1">AbHVp038c</fullName>
    </submittedName>
</protein>
<name>E0ADJ6_9VIRU</name>
<dbReference type="EMBL" id="HM631981">
    <property type="protein sequence ID" value="ADL16669.1"/>
    <property type="molecule type" value="Genomic_DNA"/>
</dbReference>
<organism evidence="1">
    <name type="scientific">Abalone herpesvirus Victoria/AUS/2007</name>
    <dbReference type="NCBI Taxonomy" id="860344"/>
    <lineage>
        <taxon>Viruses</taxon>
        <taxon>Duplodnaviria</taxon>
        <taxon>Heunggongvirae</taxon>
        <taxon>Peploviricota</taxon>
        <taxon>Herviviricetes</taxon>
        <taxon>Herpesvirales</taxon>
        <taxon>Malacoherpesviridae</taxon>
        <taxon>Aurivirus</taxon>
        <taxon>Aurivirus haliotidmalaco1</taxon>
        <taxon>Haliotid herpesvirus 1</taxon>
    </lineage>
</organism>
<reference evidence="1" key="1">
    <citation type="submission" date="2010-06" db="EMBL/GenBank/DDBJ databases">
        <title>A neurotropic herpesvirus infecting the gastropod, abalone, shares ancestry with oyster herpesvirus and a herpesvirus associated with the amphioxus genome.</title>
        <authorList>
            <person name="Savin K.W."/>
            <person name="Cocks B.G."/>
            <person name="Wong F."/>
            <person name="Sawbridge T."/>
            <person name="Cogan N."/>
            <person name="Savage D."/>
            <person name="Warner S."/>
        </authorList>
    </citation>
    <scope>NUCLEOTIDE SEQUENCE</scope>
    <source>
        <strain evidence="1">Victoria</strain>
    </source>
</reference>